<keyword evidence="2" id="KW-1185">Reference proteome</keyword>
<dbReference type="Proteomes" id="UP000798662">
    <property type="component" value="Chromosome 1"/>
</dbReference>
<protein>
    <submittedName>
        <fullName evidence="1">Uncharacterized protein</fullName>
    </submittedName>
</protein>
<accession>A0ACC3BN07</accession>
<evidence type="ECO:0000313" key="2">
    <source>
        <dbReference type="Proteomes" id="UP000798662"/>
    </source>
</evidence>
<name>A0ACC3BN07_PYRYE</name>
<dbReference type="EMBL" id="CM020618">
    <property type="protein sequence ID" value="KAK1859292.1"/>
    <property type="molecule type" value="Genomic_DNA"/>
</dbReference>
<organism evidence="1 2">
    <name type="scientific">Pyropia yezoensis</name>
    <name type="common">Susabi-nori</name>
    <name type="synonym">Porphyra yezoensis</name>
    <dbReference type="NCBI Taxonomy" id="2788"/>
    <lineage>
        <taxon>Eukaryota</taxon>
        <taxon>Rhodophyta</taxon>
        <taxon>Bangiophyceae</taxon>
        <taxon>Bangiales</taxon>
        <taxon>Bangiaceae</taxon>
        <taxon>Pyropia</taxon>
    </lineage>
</organism>
<reference evidence="1" key="1">
    <citation type="submission" date="2019-11" db="EMBL/GenBank/DDBJ databases">
        <title>Nori genome reveals adaptations in red seaweeds to the harsh intertidal environment.</title>
        <authorList>
            <person name="Wang D."/>
            <person name="Mao Y."/>
        </authorList>
    </citation>
    <scope>NUCLEOTIDE SEQUENCE</scope>
    <source>
        <tissue evidence="1">Gametophyte</tissue>
    </source>
</reference>
<evidence type="ECO:0000313" key="1">
    <source>
        <dbReference type="EMBL" id="KAK1859292.1"/>
    </source>
</evidence>
<sequence>MLCEYRIVLPLTVAEYQRGMLYMIAKSSLRDSATLRTATTLGANGKTDDKAAAKGAPPPPPRSGVVIVKNEPFTDNPHGLPPGQYTEKTYHLDAQLPAFLAAMLPTGAGVLLETAWNSFPVCVTAYESPFLGAKFSLVIRSVYTEAPPAGVPVDGPATRMPSHPLYNVVGLDADELACRAVVDLDIASTEHVSLVAGEDPTTWTGGGCAAGEPVRGPFPAGGAWRTSSAGGARMVAVKVVALRFARRGLQGRAEAWGHRYGLRNSFIRYSRRVVCWMDEWLGLSMADIRRLEGDTKRQLDVR</sequence>
<gene>
    <name evidence="1" type="ORF">I4F81_001889</name>
</gene>
<comment type="caution">
    <text evidence="1">The sequence shown here is derived from an EMBL/GenBank/DDBJ whole genome shotgun (WGS) entry which is preliminary data.</text>
</comment>
<proteinExistence type="predicted"/>